<sequence length="418" mass="47974">MNTFYIIIQQVIWFMICGLVILNVIGYTFLGLEAFYDNEAQCHGFKTGMGFMISLCLLILVSTLGYNEKQFFLIFWFFLLLVISLLTILLVFEMRRYGQRRQEKIGSETIRTGMNSLPEGLLLAKANGDIIVTNIVMHNMMREMTGKVIIRMNDFWDYVVLSGQQQGDHYIVHDALGSTWFLKKEDIKIDGEAYIQVMAVDITKRYAIIDELDKKHAHLEEVKWRMRKVSKVSGDMFVAREETKARVALHNQLGQVLLMGKYCIEHPESTDFQNVHTLTQQMNRFLLEEGRGVLEMEQDDIRHIKDMARSIGITIHIHHEELIPLINHTVFVHVLQEAATNAMKHGGAKHLYVNIIRDGTTIELTLTDDGKAQKDTFLESGGLKSLRKIVEQYGGKMMAYYQTGFVLKLVLQENGTNG</sequence>
<evidence type="ECO:0008006" key="4">
    <source>
        <dbReference type="Google" id="ProtNLM"/>
    </source>
</evidence>
<feature type="transmembrane region" description="Helical" evidence="1">
    <location>
        <begin position="48"/>
        <end position="66"/>
    </location>
</feature>
<dbReference type="Proteomes" id="UP000442619">
    <property type="component" value="Unassembled WGS sequence"/>
</dbReference>
<comment type="caution">
    <text evidence="2">The sequence shown here is derived from an EMBL/GenBank/DDBJ whole genome shotgun (WGS) entry which is preliminary data.</text>
</comment>
<evidence type="ECO:0000313" key="2">
    <source>
        <dbReference type="EMBL" id="MST90015.1"/>
    </source>
</evidence>
<protein>
    <recommendedName>
        <fullName evidence="4">ATP-binding protein</fullName>
    </recommendedName>
</protein>
<name>A0A844FWN9_9FIRM</name>
<dbReference type="SUPFAM" id="SSF55874">
    <property type="entry name" value="ATPase domain of HSP90 chaperone/DNA topoisomerase II/histidine kinase"/>
    <property type="match status" value="1"/>
</dbReference>
<accession>A0A844FWN9</accession>
<keyword evidence="1" id="KW-0472">Membrane</keyword>
<keyword evidence="3" id="KW-1185">Reference proteome</keyword>
<dbReference type="InterPro" id="IPR036890">
    <property type="entry name" value="HATPase_C_sf"/>
</dbReference>
<keyword evidence="1" id="KW-1133">Transmembrane helix</keyword>
<organism evidence="2 3">
    <name type="scientific">Sharpea porci</name>
    <dbReference type="NCBI Taxonomy" id="2652286"/>
    <lineage>
        <taxon>Bacteria</taxon>
        <taxon>Bacillati</taxon>
        <taxon>Bacillota</taxon>
        <taxon>Erysipelotrichia</taxon>
        <taxon>Erysipelotrichales</taxon>
        <taxon>Coprobacillaceae</taxon>
        <taxon>Sharpea</taxon>
    </lineage>
</organism>
<evidence type="ECO:0000313" key="3">
    <source>
        <dbReference type="Proteomes" id="UP000442619"/>
    </source>
</evidence>
<gene>
    <name evidence="2" type="ORF">FYJ79_10640</name>
</gene>
<dbReference type="Gene3D" id="3.30.565.10">
    <property type="entry name" value="Histidine kinase-like ATPase, C-terminal domain"/>
    <property type="match status" value="1"/>
</dbReference>
<evidence type="ECO:0000256" key="1">
    <source>
        <dbReference type="SAM" id="Phobius"/>
    </source>
</evidence>
<reference evidence="2 3" key="1">
    <citation type="submission" date="2019-08" db="EMBL/GenBank/DDBJ databases">
        <title>In-depth cultivation of the pig gut microbiome towards novel bacterial diversity and tailored functional studies.</title>
        <authorList>
            <person name="Wylensek D."/>
            <person name="Hitch T.C.A."/>
            <person name="Clavel T."/>
        </authorList>
    </citation>
    <scope>NUCLEOTIDE SEQUENCE [LARGE SCALE GENOMIC DNA]</scope>
    <source>
        <strain evidence="2 3">CA-Schmier-601-WT-3</strain>
    </source>
</reference>
<feature type="transmembrane region" description="Helical" evidence="1">
    <location>
        <begin position="12"/>
        <end position="36"/>
    </location>
</feature>
<keyword evidence="1" id="KW-0812">Transmembrane</keyword>
<proteinExistence type="predicted"/>
<dbReference type="AlphaFoldDB" id="A0A844FWN9"/>
<dbReference type="EMBL" id="VUNM01000032">
    <property type="protein sequence ID" value="MST90015.1"/>
    <property type="molecule type" value="Genomic_DNA"/>
</dbReference>
<dbReference type="RefSeq" id="WP_154518105.1">
    <property type="nucleotide sequence ID" value="NZ_JAXFJJ010000017.1"/>
</dbReference>
<feature type="transmembrane region" description="Helical" evidence="1">
    <location>
        <begin position="72"/>
        <end position="92"/>
    </location>
</feature>